<organism evidence="2 3">
    <name type="scientific">Aspergillus taichungensis</name>
    <dbReference type="NCBI Taxonomy" id="482145"/>
    <lineage>
        <taxon>Eukaryota</taxon>
        <taxon>Fungi</taxon>
        <taxon>Dikarya</taxon>
        <taxon>Ascomycota</taxon>
        <taxon>Pezizomycotina</taxon>
        <taxon>Eurotiomycetes</taxon>
        <taxon>Eurotiomycetidae</taxon>
        <taxon>Eurotiales</taxon>
        <taxon>Aspergillaceae</taxon>
        <taxon>Aspergillus</taxon>
        <taxon>Aspergillus subgen. Circumdati</taxon>
    </lineage>
</organism>
<evidence type="ECO:0000313" key="3">
    <source>
        <dbReference type="Proteomes" id="UP000235023"/>
    </source>
</evidence>
<name>A0A2J5I0N1_9EURO</name>
<protein>
    <submittedName>
        <fullName evidence="2">Uncharacterized protein</fullName>
    </submittedName>
</protein>
<keyword evidence="1" id="KW-1133">Transmembrane helix</keyword>
<feature type="transmembrane region" description="Helical" evidence="1">
    <location>
        <begin position="60"/>
        <end position="80"/>
    </location>
</feature>
<dbReference type="Proteomes" id="UP000235023">
    <property type="component" value="Unassembled WGS sequence"/>
</dbReference>
<evidence type="ECO:0000256" key="1">
    <source>
        <dbReference type="SAM" id="Phobius"/>
    </source>
</evidence>
<proteinExistence type="predicted"/>
<accession>A0A2J5I0N1</accession>
<dbReference type="AlphaFoldDB" id="A0A2J5I0N1"/>
<reference evidence="3" key="1">
    <citation type="submission" date="2017-12" db="EMBL/GenBank/DDBJ databases">
        <authorList>
            <consortium name="DOE Joint Genome Institute"/>
            <person name="Mondo S.J."/>
            <person name="Kjaerbolling I."/>
            <person name="Vesth T.C."/>
            <person name="Frisvad J.C."/>
            <person name="Nybo J.L."/>
            <person name="Theobald S."/>
            <person name="Kuo A."/>
            <person name="Bowyer P."/>
            <person name="Matsuda Y."/>
            <person name="Lyhne E.K."/>
            <person name="Kogle M.E."/>
            <person name="Clum A."/>
            <person name="Lipzen A."/>
            <person name="Salamov A."/>
            <person name="Ngan C.Y."/>
            <person name="Daum C."/>
            <person name="Chiniquy J."/>
            <person name="Barry K."/>
            <person name="LaButti K."/>
            <person name="Haridas S."/>
            <person name="Simmons B.A."/>
            <person name="Magnuson J.K."/>
            <person name="Mortensen U.H."/>
            <person name="Larsen T.O."/>
            <person name="Grigoriev I.V."/>
            <person name="Baker S.E."/>
            <person name="Andersen M.R."/>
            <person name="Nordberg H.P."/>
            <person name="Cantor M.N."/>
            <person name="Hua S.X."/>
        </authorList>
    </citation>
    <scope>NUCLEOTIDE SEQUENCE [LARGE SCALE GENOMIC DNA]</scope>
    <source>
        <strain evidence="3">IBT 19404</strain>
    </source>
</reference>
<keyword evidence="3" id="KW-1185">Reference proteome</keyword>
<dbReference type="EMBL" id="KZ559520">
    <property type="protein sequence ID" value="PLN83315.1"/>
    <property type="molecule type" value="Genomic_DNA"/>
</dbReference>
<sequence>MYIMLMPQPDIYVSVDIASDGCKTSGLLIIVFFTISGFVWIGCCFFLFICLLLSRCIIRILLDFILLIILLSSSLVATIFQTTEMDERT</sequence>
<feature type="transmembrane region" description="Helical" evidence="1">
    <location>
        <begin position="27"/>
        <end position="53"/>
    </location>
</feature>
<keyword evidence="1" id="KW-0812">Transmembrane</keyword>
<evidence type="ECO:0000313" key="2">
    <source>
        <dbReference type="EMBL" id="PLN83315.1"/>
    </source>
</evidence>
<gene>
    <name evidence="2" type="ORF">BDW42DRAFT_67562</name>
</gene>
<keyword evidence="1" id="KW-0472">Membrane</keyword>